<organism evidence="4 5">
    <name type="scientific">Promicromonospora vindobonensis</name>
    <dbReference type="NCBI Taxonomy" id="195748"/>
    <lineage>
        <taxon>Bacteria</taxon>
        <taxon>Bacillati</taxon>
        <taxon>Actinomycetota</taxon>
        <taxon>Actinomycetes</taxon>
        <taxon>Micrococcales</taxon>
        <taxon>Promicromonosporaceae</taxon>
        <taxon>Promicromonospora</taxon>
    </lineage>
</organism>
<keyword evidence="5" id="KW-1185">Reference proteome</keyword>
<evidence type="ECO:0000256" key="1">
    <source>
        <dbReference type="ARBA" id="ARBA00022829"/>
    </source>
</evidence>
<dbReference type="EMBL" id="JBHUOG010000002">
    <property type="protein sequence ID" value="MFD2794857.1"/>
    <property type="molecule type" value="Genomic_DNA"/>
</dbReference>
<dbReference type="Pfam" id="PF02616">
    <property type="entry name" value="SMC_ScpA"/>
    <property type="match status" value="1"/>
</dbReference>
<feature type="compositionally biased region" description="Low complexity" evidence="3">
    <location>
        <begin position="347"/>
        <end position="360"/>
    </location>
</feature>
<dbReference type="Proteomes" id="UP001597479">
    <property type="component" value="Unassembled WGS sequence"/>
</dbReference>
<feature type="region of interest" description="Disordered" evidence="3">
    <location>
        <begin position="1"/>
        <end position="21"/>
    </location>
</feature>
<dbReference type="RefSeq" id="WP_377184340.1">
    <property type="nucleotide sequence ID" value="NZ_JBHUOG010000002.1"/>
</dbReference>
<evidence type="ECO:0000256" key="2">
    <source>
        <dbReference type="ARBA" id="ARBA00044777"/>
    </source>
</evidence>
<proteinExistence type="predicted"/>
<evidence type="ECO:0000313" key="5">
    <source>
        <dbReference type="Proteomes" id="UP001597479"/>
    </source>
</evidence>
<feature type="region of interest" description="Disordered" evidence="3">
    <location>
        <begin position="300"/>
        <end position="360"/>
    </location>
</feature>
<evidence type="ECO:0000256" key="3">
    <source>
        <dbReference type="SAM" id="MobiDB-lite"/>
    </source>
</evidence>
<dbReference type="Gene3D" id="6.10.250.2410">
    <property type="match status" value="1"/>
</dbReference>
<gene>
    <name evidence="4" type="ORF">ACFS27_14960</name>
</gene>
<accession>A0ABW5VVA4</accession>
<name>A0ABW5VVA4_9MICO</name>
<protein>
    <recommendedName>
        <fullName evidence="2">Segregation and condensation protein A</fullName>
    </recommendedName>
</protein>
<sequence length="360" mass="38846">MAMLPEAEAAERNRGVGQQTVEPEVLEAAPALLGPDGPPVEERRSSRTFQVHLHNFEGPFDLLLSLIAKHKMDVTEVALAVVTDEFVAHIREAERASRQAAARGEEHASWDLGVASEFLVIAATLLDLKAARLLPGVVDEDAEDLELLEARDLLFARLLQYRAYKEVSKVIAEQLASAGRRVPRLTPLEPHLAAILPELVWDTSGERLAELAARVLAPKLPPVVGLAHLHGSAVSVREEAGVIVRRLRVEQSVTFRSLTAGSERLVTVARFLALLELFRDSLVSFEQVSPLGELTVRWTAGPDDGGKYLDPQAGPSEFDEGDLVPPPGAHGEEAGDGPVQEQAGPQEQAETAEPGTEATA</sequence>
<dbReference type="PANTHER" id="PTHR33969:SF2">
    <property type="entry name" value="SEGREGATION AND CONDENSATION PROTEIN A"/>
    <property type="match status" value="1"/>
</dbReference>
<evidence type="ECO:0000313" key="4">
    <source>
        <dbReference type="EMBL" id="MFD2794857.1"/>
    </source>
</evidence>
<comment type="caution">
    <text evidence="4">The sequence shown here is derived from an EMBL/GenBank/DDBJ whole genome shotgun (WGS) entry which is preliminary data.</text>
</comment>
<reference evidence="5" key="1">
    <citation type="journal article" date="2019" name="Int. J. Syst. Evol. Microbiol.">
        <title>The Global Catalogue of Microorganisms (GCM) 10K type strain sequencing project: providing services to taxonomists for standard genome sequencing and annotation.</title>
        <authorList>
            <consortium name="The Broad Institute Genomics Platform"/>
            <consortium name="The Broad Institute Genome Sequencing Center for Infectious Disease"/>
            <person name="Wu L."/>
            <person name="Ma J."/>
        </authorList>
    </citation>
    <scope>NUCLEOTIDE SEQUENCE [LARGE SCALE GENOMIC DNA]</scope>
    <source>
        <strain evidence="5">CCM 7044</strain>
    </source>
</reference>
<dbReference type="PANTHER" id="PTHR33969">
    <property type="entry name" value="SEGREGATION AND CONDENSATION PROTEIN A"/>
    <property type="match status" value="1"/>
</dbReference>
<dbReference type="InterPro" id="IPR003768">
    <property type="entry name" value="ScpA"/>
</dbReference>
<keyword evidence="1" id="KW-0159">Chromosome partition</keyword>